<dbReference type="InterPro" id="IPR036038">
    <property type="entry name" value="Aminotransferase-like"/>
</dbReference>
<dbReference type="PANTHER" id="PTHR42825">
    <property type="entry name" value="AMINO ACID AMINOTRANSFERASE"/>
    <property type="match status" value="1"/>
</dbReference>
<comment type="catalytic activity">
    <reaction evidence="9">
        <text>L-leucine + 2-oxoglutarate = 4-methyl-2-oxopentanoate + L-glutamate</text>
        <dbReference type="Rhea" id="RHEA:18321"/>
        <dbReference type="ChEBI" id="CHEBI:16810"/>
        <dbReference type="ChEBI" id="CHEBI:17865"/>
        <dbReference type="ChEBI" id="CHEBI:29985"/>
        <dbReference type="ChEBI" id="CHEBI:57427"/>
        <dbReference type="EC" id="2.6.1.42"/>
    </reaction>
</comment>
<dbReference type="PIRSF" id="PIRSF006468">
    <property type="entry name" value="BCAT1"/>
    <property type="match status" value="1"/>
</dbReference>
<feature type="modified residue" description="N6-(pyridoxal phosphate)lysine" evidence="6">
    <location>
        <position position="238"/>
    </location>
</feature>
<dbReference type="GO" id="GO:0005737">
    <property type="term" value="C:cytoplasm"/>
    <property type="evidence" value="ECO:0007669"/>
    <property type="project" value="UniProtKB-ARBA"/>
</dbReference>
<keyword evidence="9" id="KW-0028">Amino-acid biosynthesis</keyword>
<keyword evidence="9" id="KW-0100">Branched-chain amino acid biosynthesis</keyword>
<dbReference type="EMBL" id="JACGWO010000004">
    <property type="protein sequence ID" value="KAK4428732.1"/>
    <property type="molecule type" value="Genomic_DNA"/>
</dbReference>
<evidence type="ECO:0000256" key="7">
    <source>
        <dbReference type="RuleBase" id="RU004106"/>
    </source>
</evidence>
<evidence type="ECO:0000313" key="11">
    <source>
        <dbReference type="Proteomes" id="UP001293254"/>
    </source>
</evidence>
<name>A0AAE2CNK2_9LAMI</name>
<evidence type="ECO:0000256" key="1">
    <source>
        <dbReference type="ARBA" id="ARBA00001933"/>
    </source>
</evidence>
<evidence type="ECO:0000256" key="2">
    <source>
        <dbReference type="ARBA" id="ARBA00009320"/>
    </source>
</evidence>
<evidence type="ECO:0000256" key="9">
    <source>
        <dbReference type="RuleBase" id="RU004517"/>
    </source>
</evidence>
<dbReference type="InterPro" id="IPR043132">
    <property type="entry name" value="BCAT-like_C"/>
</dbReference>
<evidence type="ECO:0000256" key="4">
    <source>
        <dbReference type="ARBA" id="ARBA00022679"/>
    </source>
</evidence>
<dbReference type="Gene3D" id="3.20.10.10">
    <property type="entry name" value="D-amino Acid Aminotransferase, subunit A, domain 2"/>
    <property type="match status" value="1"/>
</dbReference>
<organism evidence="10 11">
    <name type="scientific">Sesamum alatum</name>
    <dbReference type="NCBI Taxonomy" id="300844"/>
    <lineage>
        <taxon>Eukaryota</taxon>
        <taxon>Viridiplantae</taxon>
        <taxon>Streptophyta</taxon>
        <taxon>Embryophyta</taxon>
        <taxon>Tracheophyta</taxon>
        <taxon>Spermatophyta</taxon>
        <taxon>Magnoliopsida</taxon>
        <taxon>eudicotyledons</taxon>
        <taxon>Gunneridae</taxon>
        <taxon>Pentapetalae</taxon>
        <taxon>asterids</taxon>
        <taxon>lamiids</taxon>
        <taxon>Lamiales</taxon>
        <taxon>Pedaliaceae</taxon>
        <taxon>Sesamum</taxon>
    </lineage>
</organism>
<evidence type="ECO:0000313" key="10">
    <source>
        <dbReference type="EMBL" id="KAK4428732.1"/>
    </source>
</evidence>
<dbReference type="InterPro" id="IPR018300">
    <property type="entry name" value="Aminotrans_IV_CS"/>
</dbReference>
<comment type="caution">
    <text evidence="10">The sequence shown here is derived from an EMBL/GenBank/DDBJ whole genome shotgun (WGS) entry which is preliminary data.</text>
</comment>
<evidence type="ECO:0000256" key="8">
    <source>
        <dbReference type="RuleBase" id="RU004516"/>
    </source>
</evidence>
<evidence type="ECO:0000256" key="6">
    <source>
        <dbReference type="PIRSR" id="PIRSR006468-1"/>
    </source>
</evidence>
<dbReference type="Proteomes" id="UP001293254">
    <property type="component" value="Unassembled WGS sequence"/>
</dbReference>
<reference evidence="10" key="2">
    <citation type="journal article" date="2024" name="Plant">
        <title>Genomic evolution and insights into agronomic trait innovations of Sesamum species.</title>
        <authorList>
            <person name="Miao H."/>
            <person name="Wang L."/>
            <person name="Qu L."/>
            <person name="Liu H."/>
            <person name="Sun Y."/>
            <person name="Le M."/>
            <person name="Wang Q."/>
            <person name="Wei S."/>
            <person name="Zheng Y."/>
            <person name="Lin W."/>
            <person name="Duan Y."/>
            <person name="Cao H."/>
            <person name="Xiong S."/>
            <person name="Wang X."/>
            <person name="Wei L."/>
            <person name="Li C."/>
            <person name="Ma Q."/>
            <person name="Ju M."/>
            <person name="Zhao R."/>
            <person name="Li G."/>
            <person name="Mu C."/>
            <person name="Tian Q."/>
            <person name="Mei H."/>
            <person name="Zhang T."/>
            <person name="Gao T."/>
            <person name="Zhang H."/>
        </authorList>
    </citation>
    <scope>NUCLEOTIDE SEQUENCE</scope>
    <source>
        <strain evidence="10">3651</strain>
    </source>
</reference>
<reference evidence="10" key="1">
    <citation type="submission" date="2020-06" db="EMBL/GenBank/DDBJ databases">
        <authorList>
            <person name="Li T."/>
            <person name="Hu X."/>
            <person name="Zhang T."/>
            <person name="Song X."/>
            <person name="Zhang H."/>
            <person name="Dai N."/>
            <person name="Sheng W."/>
            <person name="Hou X."/>
            <person name="Wei L."/>
        </authorList>
    </citation>
    <scope>NUCLEOTIDE SEQUENCE</scope>
    <source>
        <strain evidence="10">3651</strain>
        <tissue evidence="10">Leaf</tissue>
    </source>
</reference>
<evidence type="ECO:0000256" key="5">
    <source>
        <dbReference type="ARBA" id="ARBA00022898"/>
    </source>
</evidence>
<comment type="catalytic activity">
    <reaction evidence="9">
        <text>L-isoleucine + 2-oxoglutarate = (S)-3-methyl-2-oxopentanoate + L-glutamate</text>
        <dbReference type="Rhea" id="RHEA:24801"/>
        <dbReference type="ChEBI" id="CHEBI:16810"/>
        <dbReference type="ChEBI" id="CHEBI:29985"/>
        <dbReference type="ChEBI" id="CHEBI:35146"/>
        <dbReference type="ChEBI" id="CHEBI:58045"/>
        <dbReference type="EC" id="2.6.1.42"/>
    </reaction>
</comment>
<dbReference type="AlphaFoldDB" id="A0AAE2CNK2"/>
<sequence>MIQRSACVGLRLLSRASTPPSSCTSKTRAGCYGTQASSSLREACESSNYSRADDEYAGVEWDNLGFGLMETDYMYMMRCGRDEEFKQGQLSRYGNIELSPSAGVLNYGQGLFEGTKAFRREDGGLFLFRPQENAIRMQIGAQRMCMPCPSVEQFLDAVKQTALANRRWIPPPGKGSLYIRPLLMGSGPVLGLAPASEYTFLVYASPVGNYFKEATAPLNLYVEDEFHRAARGGAGGVKSITNYAPVLKAIARARDRGFSDVLYLDSINKRNIEEVSSCNVFILKGNILSTPATNGTILAGVTRKSIIDIARDLGYEVEERSIPIEELINADEIFCTGTAVGVAPVGSITYKGNRIEYKTSTQLLSQKLYSRLTGIQRGIIKDNRGWIIEID</sequence>
<keyword evidence="3 9" id="KW-0032">Aminotransferase</keyword>
<keyword evidence="11" id="KW-1185">Reference proteome</keyword>
<dbReference type="NCBIfam" id="TIGR01123">
    <property type="entry name" value="ilvE_II"/>
    <property type="match status" value="1"/>
</dbReference>
<proteinExistence type="inferred from homology"/>
<protein>
    <recommendedName>
        <fullName evidence="9">Branched-chain-amino-acid aminotransferase</fullName>
        <ecNumber evidence="9">2.6.1.42</ecNumber>
    </recommendedName>
</protein>
<keyword evidence="5 8" id="KW-0663">Pyridoxal phosphate</keyword>
<accession>A0AAE2CNK2</accession>
<dbReference type="InterPro" id="IPR033939">
    <property type="entry name" value="BCAT_family"/>
</dbReference>
<keyword evidence="4 9" id="KW-0808">Transferase</keyword>
<dbReference type="GO" id="GO:0008652">
    <property type="term" value="P:amino acid biosynthetic process"/>
    <property type="evidence" value="ECO:0007669"/>
    <property type="project" value="UniProtKB-KW"/>
</dbReference>
<dbReference type="SUPFAM" id="SSF56752">
    <property type="entry name" value="D-aminoacid aminotransferase-like PLP-dependent enzymes"/>
    <property type="match status" value="1"/>
</dbReference>
<dbReference type="EC" id="2.6.1.42" evidence="9"/>
<comment type="cofactor">
    <cofactor evidence="1 8">
        <name>pyridoxal 5'-phosphate</name>
        <dbReference type="ChEBI" id="CHEBI:597326"/>
    </cofactor>
</comment>
<dbReference type="FunFam" id="3.30.470.10:FF:000003">
    <property type="entry name" value="Branched-chain-amino-acid aminotransferase"/>
    <property type="match status" value="1"/>
</dbReference>
<dbReference type="Pfam" id="PF01063">
    <property type="entry name" value="Aminotran_4"/>
    <property type="match status" value="1"/>
</dbReference>
<dbReference type="NCBIfam" id="NF009897">
    <property type="entry name" value="PRK13357.1"/>
    <property type="match status" value="1"/>
</dbReference>
<dbReference type="CDD" id="cd01557">
    <property type="entry name" value="BCAT_beta_family"/>
    <property type="match status" value="1"/>
</dbReference>
<dbReference type="FunFam" id="3.20.10.10:FF:000003">
    <property type="entry name" value="Branched-chain-amino-acid aminotransferase"/>
    <property type="match status" value="1"/>
</dbReference>
<dbReference type="GO" id="GO:0009082">
    <property type="term" value="P:branched-chain amino acid biosynthetic process"/>
    <property type="evidence" value="ECO:0007669"/>
    <property type="project" value="UniProtKB-KW"/>
</dbReference>
<evidence type="ECO:0000256" key="3">
    <source>
        <dbReference type="ARBA" id="ARBA00022576"/>
    </source>
</evidence>
<dbReference type="InterPro" id="IPR001544">
    <property type="entry name" value="Aminotrans_IV"/>
</dbReference>
<dbReference type="GO" id="GO:0004084">
    <property type="term" value="F:branched-chain-amino-acid transaminase activity"/>
    <property type="evidence" value="ECO:0007669"/>
    <property type="project" value="UniProtKB-EC"/>
</dbReference>
<dbReference type="InterPro" id="IPR005786">
    <property type="entry name" value="B_amino_transII"/>
</dbReference>
<comment type="similarity">
    <text evidence="2 7">Belongs to the class-IV pyridoxal-phosphate-dependent aminotransferase family.</text>
</comment>
<dbReference type="InterPro" id="IPR043131">
    <property type="entry name" value="BCAT-like_N"/>
</dbReference>
<dbReference type="PANTHER" id="PTHR42825:SF29">
    <property type="entry name" value="BRANCHED-CHAIN-AMINO-ACID AMINOTRANSFERASE"/>
    <property type="match status" value="1"/>
</dbReference>
<gene>
    <name evidence="10" type="ORF">Salat_1173100</name>
</gene>
<dbReference type="PROSITE" id="PS00770">
    <property type="entry name" value="AA_TRANSFER_CLASS_4"/>
    <property type="match status" value="1"/>
</dbReference>
<comment type="catalytic activity">
    <reaction evidence="9">
        <text>L-valine + 2-oxoglutarate = 3-methyl-2-oxobutanoate + L-glutamate</text>
        <dbReference type="Rhea" id="RHEA:24813"/>
        <dbReference type="ChEBI" id="CHEBI:11851"/>
        <dbReference type="ChEBI" id="CHEBI:16810"/>
        <dbReference type="ChEBI" id="CHEBI:29985"/>
        <dbReference type="ChEBI" id="CHEBI:57762"/>
        <dbReference type="EC" id="2.6.1.42"/>
    </reaction>
</comment>
<dbReference type="Gene3D" id="3.30.470.10">
    <property type="match status" value="1"/>
</dbReference>